<dbReference type="RefSeq" id="WP_035134370.1">
    <property type="nucleotide sequence ID" value="NZ_JPMD01000035.1"/>
</dbReference>
<dbReference type="AlphaFoldDB" id="A0A084J903"/>
<accession>A0A084J903</accession>
<organism evidence="1 2">
    <name type="scientific">Clostridium sulfidigenes</name>
    <dbReference type="NCBI Taxonomy" id="318464"/>
    <lineage>
        <taxon>Bacteria</taxon>
        <taxon>Bacillati</taxon>
        <taxon>Bacillota</taxon>
        <taxon>Clostridia</taxon>
        <taxon>Eubacteriales</taxon>
        <taxon>Clostridiaceae</taxon>
        <taxon>Clostridium</taxon>
    </lineage>
</organism>
<dbReference type="PANTHER" id="PTHR30087">
    <property type="entry name" value="INNER MEMBRANE PROTEIN"/>
    <property type="match status" value="1"/>
</dbReference>
<evidence type="ECO:0000313" key="2">
    <source>
        <dbReference type="Proteomes" id="UP000028542"/>
    </source>
</evidence>
<comment type="caution">
    <text evidence="1">The sequence shown here is derived from an EMBL/GenBank/DDBJ whole genome shotgun (WGS) entry which is preliminary data.</text>
</comment>
<reference evidence="1 2" key="1">
    <citation type="submission" date="2014-07" db="EMBL/GenBank/DDBJ databases">
        <title>Draft genome of Clostridium sulfidigenes 113A isolated from sediments associated with methane hydrate from Krishna Godavari basin.</title>
        <authorList>
            <person name="Honkalas V.S."/>
            <person name="Dabir A.P."/>
            <person name="Arora P."/>
            <person name="Dhakephalkar P.K."/>
        </authorList>
    </citation>
    <scope>NUCLEOTIDE SEQUENCE [LARGE SCALE GENOMIC DNA]</scope>
    <source>
        <strain evidence="1 2">113A</strain>
    </source>
</reference>
<name>A0A084J903_9CLOT</name>
<dbReference type="InterPro" id="IPR007553">
    <property type="entry name" value="2-thiour_desulf"/>
</dbReference>
<proteinExistence type="predicted"/>
<dbReference type="eggNOG" id="COG1683">
    <property type="taxonomic scope" value="Bacteria"/>
</dbReference>
<protein>
    <submittedName>
        <fullName evidence="1">Uncharacterized protein</fullName>
    </submittedName>
</protein>
<dbReference type="EMBL" id="JPMD01000035">
    <property type="protein sequence ID" value="KEZ85437.1"/>
    <property type="molecule type" value="Genomic_DNA"/>
</dbReference>
<dbReference type="STRING" id="318464.IO99_14275"/>
<sequence>MILVSGCLCGINCKYDGNNNLNEKILELLRQGKAIPVCPEQLGGQATPREAHEIVNGDGAMVLDGKCRVLGRDVSDDVTGEFIKGAEETLNIARELKIDTAILKARSPSCGRGIIYDGTFSGGKKTGNGVTAELLIRNNIKIYTEDELDKFFEENNI</sequence>
<gene>
    <name evidence="1" type="ORF">IO99_14275</name>
</gene>
<dbReference type="Pfam" id="PF04463">
    <property type="entry name" value="2-thiour_desulf"/>
    <property type="match status" value="1"/>
</dbReference>
<dbReference type="Proteomes" id="UP000028542">
    <property type="component" value="Unassembled WGS sequence"/>
</dbReference>
<dbReference type="PANTHER" id="PTHR30087:SF1">
    <property type="entry name" value="HYPOTHETICAL CYTOSOLIC PROTEIN"/>
    <property type="match status" value="1"/>
</dbReference>
<keyword evidence="2" id="KW-1185">Reference proteome</keyword>
<evidence type="ECO:0000313" key="1">
    <source>
        <dbReference type="EMBL" id="KEZ85437.1"/>
    </source>
</evidence>